<reference evidence="1 2" key="1">
    <citation type="submission" date="2019-09" db="EMBL/GenBank/DDBJ databases">
        <title>NBRP : Genome information of microbial organism related human and environment.</title>
        <authorList>
            <person name="Hattori M."/>
            <person name="Oshima K."/>
            <person name="Inaba H."/>
            <person name="Suda W."/>
            <person name="Sakamoto M."/>
            <person name="Iino T."/>
            <person name="Kitahara M."/>
            <person name="Oshida Y."/>
            <person name="Iida T."/>
            <person name="Kudo T."/>
            <person name="Itoh T."/>
            <person name="Ohkuma M."/>
        </authorList>
    </citation>
    <scope>NUCLEOTIDE SEQUENCE [LARGE SCALE GENOMIC DNA]</scope>
    <source>
        <strain evidence="1 2">Q-1</strain>
    </source>
</reference>
<protein>
    <submittedName>
        <fullName evidence="1">Uncharacterized protein</fullName>
    </submittedName>
</protein>
<proteinExistence type="predicted"/>
<comment type="caution">
    <text evidence="1">The sequence shown here is derived from an EMBL/GenBank/DDBJ whole genome shotgun (WGS) entry which is preliminary data.</text>
</comment>
<evidence type="ECO:0000313" key="1">
    <source>
        <dbReference type="EMBL" id="GER02717.1"/>
    </source>
</evidence>
<dbReference type="AlphaFoldDB" id="A0A5A7N3X9"/>
<evidence type="ECO:0000313" key="2">
    <source>
        <dbReference type="Proteomes" id="UP000324996"/>
    </source>
</evidence>
<accession>A0A5A7N3X9</accession>
<sequence>MNLTGFDLEVQPFQYLFALDGDMQIFDIQKMRHVVPLINGPDPLAGSSDPIGAIPKEGISRFNPRCLQG</sequence>
<gene>
    <name evidence="1" type="ORF">JCM17846_03990</name>
</gene>
<dbReference type="Proteomes" id="UP000324996">
    <property type="component" value="Unassembled WGS sequence"/>
</dbReference>
<dbReference type="EMBL" id="BKCN01000001">
    <property type="protein sequence ID" value="GER02717.1"/>
    <property type="molecule type" value="Genomic_DNA"/>
</dbReference>
<keyword evidence="2" id="KW-1185">Reference proteome</keyword>
<organism evidence="1 2">
    <name type="scientific">Iodidimonas nitroreducens</name>
    <dbReference type="NCBI Taxonomy" id="1236968"/>
    <lineage>
        <taxon>Bacteria</taxon>
        <taxon>Pseudomonadati</taxon>
        <taxon>Pseudomonadota</taxon>
        <taxon>Alphaproteobacteria</taxon>
        <taxon>Iodidimonadales</taxon>
        <taxon>Iodidimonadaceae</taxon>
        <taxon>Iodidimonas</taxon>
    </lineage>
</organism>
<name>A0A5A7N3X9_9PROT</name>